<reference evidence="4" key="1">
    <citation type="submission" date="2021-01" db="EMBL/GenBank/DDBJ databases">
        <title>Whole genome shotgun sequence of Actinoplanes tereljensis NBRC 105297.</title>
        <authorList>
            <person name="Komaki H."/>
            <person name="Tamura T."/>
        </authorList>
    </citation>
    <scope>NUCLEOTIDE SEQUENCE</scope>
    <source>
        <strain evidence="4">NBRC 105297</strain>
    </source>
</reference>
<dbReference type="InterPro" id="IPR032267">
    <property type="entry name" value="DUF4832"/>
</dbReference>
<dbReference type="InterPro" id="IPR032379">
    <property type="entry name" value="DUF4874"/>
</dbReference>
<name>A0A919NNL4_9ACTN</name>
<proteinExistence type="predicted"/>
<dbReference type="AlphaFoldDB" id="A0A919NNL4"/>
<evidence type="ECO:0000259" key="2">
    <source>
        <dbReference type="Pfam" id="PF16116"/>
    </source>
</evidence>
<evidence type="ECO:0008006" key="6">
    <source>
        <dbReference type="Google" id="ProtNLM"/>
    </source>
</evidence>
<evidence type="ECO:0000256" key="1">
    <source>
        <dbReference type="SAM" id="SignalP"/>
    </source>
</evidence>
<feature type="chain" id="PRO_5037104942" description="DUF4832 domain-containing protein" evidence="1">
    <location>
        <begin position="22"/>
        <end position="416"/>
    </location>
</feature>
<comment type="caution">
    <text evidence="4">The sequence shown here is derived from an EMBL/GenBank/DDBJ whole genome shotgun (WGS) entry which is preliminary data.</text>
</comment>
<organism evidence="4 5">
    <name type="scientific">Paractinoplanes tereljensis</name>
    <dbReference type="NCBI Taxonomy" id="571912"/>
    <lineage>
        <taxon>Bacteria</taxon>
        <taxon>Bacillati</taxon>
        <taxon>Actinomycetota</taxon>
        <taxon>Actinomycetes</taxon>
        <taxon>Micromonosporales</taxon>
        <taxon>Micromonosporaceae</taxon>
        <taxon>Paractinoplanes</taxon>
    </lineage>
</organism>
<feature type="signal peptide" evidence="1">
    <location>
        <begin position="1"/>
        <end position="21"/>
    </location>
</feature>
<dbReference type="EMBL" id="BOMY01000033">
    <property type="protein sequence ID" value="GIF22179.1"/>
    <property type="molecule type" value="Genomic_DNA"/>
</dbReference>
<dbReference type="InterPro" id="IPR013783">
    <property type="entry name" value="Ig-like_fold"/>
</dbReference>
<dbReference type="RefSeq" id="WP_203809408.1">
    <property type="nucleotide sequence ID" value="NZ_BOMY01000033.1"/>
</dbReference>
<keyword evidence="5" id="KW-1185">Reference proteome</keyword>
<gene>
    <name evidence="4" type="ORF">Ate02nite_49090</name>
</gene>
<feature type="domain" description="DUF4832" evidence="2">
    <location>
        <begin position="207"/>
        <end position="398"/>
    </location>
</feature>
<evidence type="ECO:0000313" key="4">
    <source>
        <dbReference type="EMBL" id="GIF22179.1"/>
    </source>
</evidence>
<dbReference type="Pfam" id="PF16116">
    <property type="entry name" value="DUF4832"/>
    <property type="match status" value="1"/>
</dbReference>
<protein>
    <recommendedName>
        <fullName evidence="6">DUF4832 domain-containing protein</fullName>
    </recommendedName>
</protein>
<evidence type="ECO:0000259" key="3">
    <source>
        <dbReference type="Pfam" id="PF16173"/>
    </source>
</evidence>
<dbReference type="Proteomes" id="UP000623608">
    <property type="component" value="Unassembled WGS sequence"/>
</dbReference>
<keyword evidence="1" id="KW-0732">Signal</keyword>
<feature type="domain" description="DUF4874" evidence="3">
    <location>
        <begin position="40"/>
        <end position="197"/>
    </location>
</feature>
<dbReference type="GO" id="GO:0005975">
    <property type="term" value="P:carbohydrate metabolic process"/>
    <property type="evidence" value="ECO:0007669"/>
    <property type="project" value="UniProtKB-ARBA"/>
</dbReference>
<dbReference type="Gene3D" id="2.60.40.10">
    <property type="entry name" value="Immunoglobulins"/>
    <property type="match status" value="1"/>
</dbReference>
<evidence type="ECO:0000313" key="5">
    <source>
        <dbReference type="Proteomes" id="UP000623608"/>
    </source>
</evidence>
<accession>A0A919NNL4</accession>
<dbReference type="Pfam" id="PF16173">
    <property type="entry name" value="DUF4874"/>
    <property type="match status" value="1"/>
</dbReference>
<sequence>MRLLPAATAALVLLTPGVAVAAPSSAKTVRYSASAADIPNPGRGFFTYTETHLAAGTAYTPLVAEAGHTVVYRIFYLEKYRDVDTISVADLALIRADFAAARTAGVKLVVRFAYTSTDDGDAPPARVLKHIAQLKPILTGNADLLVAVQAGFIGTWGEWYYSRNFPLTDTAGRQQVLNALLAATASTTPVQVRTPQYKRTLAPAVARVGVHDDCFLAGTDDYGTFTAADDRAWLAAQNILVGGETCDPSERSGWAGASAELAAYHWTYLNPSFNADVLASWGDAGLATASRRLGYRLRLTSAILPATAKRGASVSARITLTNDGYAAPAQNRPVRLMVGGTAVTVPVDVRTFTPGKSVTLTVSFQAPARAGSYPLSLALPDPSARLAKTPAYAIQLANTGVWNAGVNQLGISLRVG</sequence>